<evidence type="ECO:0000256" key="1">
    <source>
        <dbReference type="SAM" id="MobiDB-lite"/>
    </source>
</evidence>
<dbReference type="InParanoid" id="A0A0Q3IY56"/>
<reference evidence="2 3" key="1">
    <citation type="journal article" date="2010" name="Nature">
        <title>Genome sequencing and analysis of the model grass Brachypodium distachyon.</title>
        <authorList>
            <consortium name="International Brachypodium Initiative"/>
        </authorList>
    </citation>
    <scope>NUCLEOTIDE SEQUENCE [LARGE SCALE GENOMIC DNA]</scope>
    <source>
        <strain evidence="2 3">Bd21</strain>
    </source>
</reference>
<dbReference type="AlphaFoldDB" id="A0A0Q3IY56"/>
<evidence type="ECO:0000313" key="2">
    <source>
        <dbReference type="EMBL" id="KQK10619.1"/>
    </source>
</evidence>
<dbReference type="EnsemblPlants" id="KQK10619">
    <property type="protein sequence ID" value="KQK10619"/>
    <property type="gene ID" value="BRADI_2g55185v3"/>
</dbReference>
<dbReference type="EMBL" id="CM000881">
    <property type="protein sequence ID" value="KQK10619.1"/>
    <property type="molecule type" value="Genomic_DNA"/>
</dbReference>
<evidence type="ECO:0000313" key="3">
    <source>
        <dbReference type="EnsemblPlants" id="KQK10619"/>
    </source>
</evidence>
<feature type="compositionally biased region" description="Basic residues" evidence="1">
    <location>
        <begin position="1"/>
        <end position="30"/>
    </location>
</feature>
<protein>
    <submittedName>
        <fullName evidence="2 3">Uncharacterized protein</fullName>
    </submittedName>
</protein>
<feature type="region of interest" description="Disordered" evidence="1">
    <location>
        <begin position="1"/>
        <end position="53"/>
    </location>
</feature>
<dbReference type="Gramene" id="KQK10619">
    <property type="protein sequence ID" value="KQK10619"/>
    <property type="gene ID" value="BRADI_2g55185v3"/>
</dbReference>
<evidence type="ECO:0000313" key="4">
    <source>
        <dbReference type="Proteomes" id="UP000008810"/>
    </source>
</evidence>
<sequence length="182" mass="20155">MQNLKARKVNSHRKKKQNRKSRKVIHRQKRRAPEQGGRRGSSGGGGGGDVRDWASGGEILEGISAGGGAWISRETPSSVWRWSGGGGEGREICVRAARCGAESPPPRWCLACLRLVLDEAGDETREPLPPSLANWRVVLWVPPLHQLILRGPRPALSREYRVWVWARRGRPVYYCVAPPLAA</sequence>
<feature type="compositionally biased region" description="Gly residues" evidence="1">
    <location>
        <begin position="38"/>
        <end position="48"/>
    </location>
</feature>
<name>A0A0Q3IY56_BRADI</name>
<gene>
    <name evidence="2" type="ORF">BRADI_2g55185v3</name>
</gene>
<keyword evidence="4" id="KW-1185">Reference proteome</keyword>
<accession>A0A0Q3IY56</accession>
<reference evidence="2" key="2">
    <citation type="submission" date="2017-06" db="EMBL/GenBank/DDBJ databases">
        <title>WGS assembly of Brachypodium distachyon.</title>
        <authorList>
            <consortium name="The International Brachypodium Initiative"/>
            <person name="Lucas S."/>
            <person name="Harmon-Smith M."/>
            <person name="Lail K."/>
            <person name="Tice H."/>
            <person name="Grimwood J."/>
            <person name="Bruce D."/>
            <person name="Barry K."/>
            <person name="Shu S."/>
            <person name="Lindquist E."/>
            <person name="Wang M."/>
            <person name="Pitluck S."/>
            <person name="Vogel J.P."/>
            <person name="Garvin D.F."/>
            <person name="Mockler T.C."/>
            <person name="Schmutz J."/>
            <person name="Rokhsar D."/>
            <person name="Bevan M.W."/>
        </authorList>
    </citation>
    <scope>NUCLEOTIDE SEQUENCE</scope>
    <source>
        <strain evidence="2">Bd21</strain>
    </source>
</reference>
<dbReference type="Proteomes" id="UP000008810">
    <property type="component" value="Chromosome 2"/>
</dbReference>
<organism evidence="2">
    <name type="scientific">Brachypodium distachyon</name>
    <name type="common">Purple false brome</name>
    <name type="synonym">Trachynia distachya</name>
    <dbReference type="NCBI Taxonomy" id="15368"/>
    <lineage>
        <taxon>Eukaryota</taxon>
        <taxon>Viridiplantae</taxon>
        <taxon>Streptophyta</taxon>
        <taxon>Embryophyta</taxon>
        <taxon>Tracheophyta</taxon>
        <taxon>Spermatophyta</taxon>
        <taxon>Magnoliopsida</taxon>
        <taxon>Liliopsida</taxon>
        <taxon>Poales</taxon>
        <taxon>Poaceae</taxon>
        <taxon>BOP clade</taxon>
        <taxon>Pooideae</taxon>
        <taxon>Stipodae</taxon>
        <taxon>Brachypodieae</taxon>
        <taxon>Brachypodium</taxon>
    </lineage>
</organism>
<proteinExistence type="predicted"/>
<reference evidence="3" key="3">
    <citation type="submission" date="2018-08" db="UniProtKB">
        <authorList>
            <consortium name="EnsemblPlants"/>
        </authorList>
    </citation>
    <scope>IDENTIFICATION</scope>
    <source>
        <strain evidence="3">cv. Bd21</strain>
    </source>
</reference>